<evidence type="ECO:0000313" key="2">
    <source>
        <dbReference type="Proteomes" id="UP000319732"/>
    </source>
</evidence>
<dbReference type="Proteomes" id="UP000319732">
    <property type="component" value="Unassembled WGS sequence"/>
</dbReference>
<dbReference type="AlphaFoldDB" id="A0A545TZK3"/>
<organism evidence="1 2">
    <name type="scientific">Exilibacterium tricleocarpae</name>
    <dbReference type="NCBI Taxonomy" id="2591008"/>
    <lineage>
        <taxon>Bacteria</taxon>
        <taxon>Pseudomonadati</taxon>
        <taxon>Pseudomonadota</taxon>
        <taxon>Gammaproteobacteria</taxon>
        <taxon>Cellvibrionales</taxon>
        <taxon>Cellvibrionaceae</taxon>
        <taxon>Exilibacterium</taxon>
    </lineage>
</organism>
<dbReference type="EMBL" id="VHSG01000007">
    <property type="protein sequence ID" value="TQV82648.1"/>
    <property type="molecule type" value="Genomic_DNA"/>
</dbReference>
<dbReference type="RefSeq" id="WP_142903664.1">
    <property type="nucleotide sequence ID" value="NZ_ML660090.1"/>
</dbReference>
<evidence type="ECO:0000313" key="1">
    <source>
        <dbReference type="EMBL" id="TQV82648.1"/>
    </source>
</evidence>
<protein>
    <submittedName>
        <fullName evidence="1">Uncharacterized protein</fullName>
    </submittedName>
</protein>
<sequence>MYLAKLLSYQCPGFPSLAKALATPLEELIGATSTATKSKRGPTSKLQRQVEQIGLMPRSKQKFITEMLEAMIKQQQSA</sequence>
<gene>
    <name evidence="1" type="ORF">FKG94_07935</name>
</gene>
<comment type="caution">
    <text evidence="1">The sequence shown here is derived from an EMBL/GenBank/DDBJ whole genome shotgun (WGS) entry which is preliminary data.</text>
</comment>
<reference evidence="1 2" key="1">
    <citation type="submission" date="2019-06" db="EMBL/GenBank/DDBJ databases">
        <title>Whole genome sequence for Cellvibrionaceae sp. R142.</title>
        <authorList>
            <person name="Wang G."/>
        </authorList>
    </citation>
    <scope>NUCLEOTIDE SEQUENCE [LARGE SCALE GENOMIC DNA]</scope>
    <source>
        <strain evidence="1 2">R142</strain>
    </source>
</reference>
<accession>A0A545TZK3</accession>
<name>A0A545TZK3_9GAMM</name>
<dbReference type="OrthoDB" id="6314593at2"/>
<keyword evidence="2" id="KW-1185">Reference proteome</keyword>
<proteinExistence type="predicted"/>